<dbReference type="Gene3D" id="3.20.20.70">
    <property type="entry name" value="Aldolase class I"/>
    <property type="match status" value="1"/>
</dbReference>
<dbReference type="GO" id="GO:0051536">
    <property type="term" value="F:iron-sulfur cluster binding"/>
    <property type="evidence" value="ECO:0007669"/>
    <property type="project" value="UniProtKB-KW"/>
</dbReference>
<comment type="similarity">
    <text evidence="3">In the N-terminal section; belongs to the NADH:flavin oxidoreductase/NADH oxidase family.</text>
</comment>
<gene>
    <name evidence="12" type="ORF">SAMN05421730_10189</name>
</gene>
<organism evidence="12 13">
    <name type="scientific">Anaerobium acetethylicum</name>
    <dbReference type="NCBI Taxonomy" id="1619234"/>
    <lineage>
        <taxon>Bacteria</taxon>
        <taxon>Bacillati</taxon>
        <taxon>Bacillota</taxon>
        <taxon>Clostridia</taxon>
        <taxon>Lachnospirales</taxon>
        <taxon>Lachnospiraceae</taxon>
        <taxon>Anaerobium</taxon>
    </lineage>
</organism>
<reference evidence="12 13" key="1">
    <citation type="submission" date="2016-09" db="EMBL/GenBank/DDBJ databases">
        <authorList>
            <person name="Capua I."/>
            <person name="De Benedictis P."/>
            <person name="Joannis T."/>
            <person name="Lombin L.H."/>
            <person name="Cattoli G."/>
        </authorList>
    </citation>
    <scope>NUCLEOTIDE SEQUENCE [LARGE SCALE GENOMIC DNA]</scope>
    <source>
        <strain evidence="12 13">GluBS11</strain>
    </source>
</reference>
<comment type="cofactor">
    <cofactor evidence="1">
        <name>FMN</name>
        <dbReference type="ChEBI" id="CHEBI:58210"/>
    </cofactor>
</comment>
<evidence type="ECO:0000256" key="6">
    <source>
        <dbReference type="ARBA" id="ARBA00022723"/>
    </source>
</evidence>
<dbReference type="PRINTS" id="PR00368">
    <property type="entry name" value="FADPNR"/>
</dbReference>
<dbReference type="SUPFAM" id="SSF51395">
    <property type="entry name" value="FMN-linked oxidoreductases"/>
    <property type="match status" value="1"/>
</dbReference>
<keyword evidence="9" id="KW-0411">Iron-sulfur</keyword>
<evidence type="ECO:0000256" key="4">
    <source>
        <dbReference type="ARBA" id="ARBA00022630"/>
    </source>
</evidence>
<evidence type="ECO:0000256" key="2">
    <source>
        <dbReference type="ARBA" id="ARBA00001966"/>
    </source>
</evidence>
<dbReference type="Pfam" id="PF00724">
    <property type="entry name" value="Oxidored_FMN"/>
    <property type="match status" value="1"/>
</dbReference>
<dbReference type="GO" id="GO:0046872">
    <property type="term" value="F:metal ion binding"/>
    <property type="evidence" value="ECO:0007669"/>
    <property type="project" value="UniProtKB-KW"/>
</dbReference>
<dbReference type="RefSeq" id="WP_091235113.1">
    <property type="nucleotide sequence ID" value="NZ_FMKA01000018.1"/>
</dbReference>
<evidence type="ECO:0000256" key="3">
    <source>
        <dbReference type="ARBA" id="ARBA00011048"/>
    </source>
</evidence>
<dbReference type="SUPFAM" id="SSF51905">
    <property type="entry name" value="FAD/NAD(P)-binding domain"/>
    <property type="match status" value="1"/>
</dbReference>
<sequence>MNFESTFKPMYIGKMLVKNRLVVPAMDSAMCEMDGKIEKMACDYYGARAKGGFGIVITEIAAVDDKATGMPGEPRLYSDEYLPGLTRLANAIHTGGAKAIVQLHHAGRETASAMIGQTAVGPSSIPSVVYREPVNEYTTEQVYELIDSYIDSSVRCKKAGFDGIEFHSAHGYMGLQFMSPRTNKRIDEFGGGVEGRSYFHKLIIEGIRKACGEEFAIIVRMDSIEARVGGIEENEAVVFARLLESYGADALNISAGTYAAWDTIVPTPDMPQGWNWHGTRRIREAVKVPVMAAGRYSDPFVIEQSIERGDTDFVCLGRQSIADPEFPNKMAGGDLADIVPCIGCTQRCMSFNDHDSLQEGDWGVSCMLNPMSNNRKDVQYDMAEESKKVMIIGAGVAGMEAAWIAAERGHDVTIYEKNDESKVGGQFLIAAYPPFKQDLTRPIRYYKHMCKKNGVKMVFNTNVDTEFIKSVKPDVLVVATGATPFKLNIPGSDAPNVYQANDVLVGKSILGNSALVIGGGMVGVETAEFCQDYCARVAVVEMRDDIAMDLYMTVRDSLLRRFKQEGIEIYRKTCVSRIEGNTVYAEQDGKEIVLDGFDNIIFAVGSKPEVQFEDVESLADQVFVIGDAKKARSAVEAIYEGARVGMSI</sequence>
<evidence type="ECO:0000256" key="5">
    <source>
        <dbReference type="ARBA" id="ARBA00022643"/>
    </source>
</evidence>
<name>A0A1D3TVP0_9FIRM</name>
<dbReference type="EMBL" id="FMKA01000018">
    <property type="protein sequence ID" value="SCP98219.1"/>
    <property type="molecule type" value="Genomic_DNA"/>
</dbReference>
<dbReference type="STRING" id="1619234.SAMN05421730_10189"/>
<keyword evidence="8" id="KW-0408">Iron</keyword>
<protein>
    <submittedName>
        <fullName evidence="12">2,4-dienoyl-CoA reductase</fullName>
    </submittedName>
</protein>
<dbReference type="Gene3D" id="3.50.50.60">
    <property type="entry name" value="FAD/NAD(P)-binding domain"/>
    <property type="match status" value="1"/>
</dbReference>
<keyword evidence="4" id="KW-0285">Flavoprotein</keyword>
<dbReference type="InterPro" id="IPR023753">
    <property type="entry name" value="FAD/NAD-binding_dom"/>
</dbReference>
<keyword evidence="6" id="KW-0479">Metal-binding</keyword>
<dbReference type="Gene3D" id="3.40.50.720">
    <property type="entry name" value="NAD(P)-binding Rossmann-like Domain"/>
    <property type="match status" value="1"/>
</dbReference>
<dbReference type="InterPro" id="IPR001155">
    <property type="entry name" value="OxRdtase_FMN_N"/>
</dbReference>
<dbReference type="AlphaFoldDB" id="A0A1D3TVP0"/>
<keyword evidence="7" id="KW-0560">Oxidoreductase</keyword>
<dbReference type="InterPro" id="IPR051793">
    <property type="entry name" value="NADH:flavin_oxidoreductase"/>
</dbReference>
<comment type="cofactor">
    <cofactor evidence="2">
        <name>[4Fe-4S] cluster</name>
        <dbReference type="ChEBI" id="CHEBI:49883"/>
    </cofactor>
</comment>
<keyword evidence="5" id="KW-0288">FMN</keyword>
<evidence type="ECO:0000259" key="11">
    <source>
        <dbReference type="Pfam" id="PF07992"/>
    </source>
</evidence>
<evidence type="ECO:0000256" key="1">
    <source>
        <dbReference type="ARBA" id="ARBA00001917"/>
    </source>
</evidence>
<dbReference type="GO" id="GO:0010181">
    <property type="term" value="F:FMN binding"/>
    <property type="evidence" value="ECO:0007669"/>
    <property type="project" value="InterPro"/>
</dbReference>
<evidence type="ECO:0000256" key="9">
    <source>
        <dbReference type="ARBA" id="ARBA00023014"/>
    </source>
</evidence>
<accession>A0A1D3TVP0</accession>
<evidence type="ECO:0000256" key="7">
    <source>
        <dbReference type="ARBA" id="ARBA00023002"/>
    </source>
</evidence>
<dbReference type="Proteomes" id="UP000199315">
    <property type="component" value="Unassembled WGS sequence"/>
</dbReference>
<dbReference type="PRINTS" id="PR00469">
    <property type="entry name" value="PNDRDTASEII"/>
</dbReference>
<evidence type="ECO:0000313" key="13">
    <source>
        <dbReference type="Proteomes" id="UP000199315"/>
    </source>
</evidence>
<dbReference type="CDD" id="cd02803">
    <property type="entry name" value="OYE_like_FMN_family"/>
    <property type="match status" value="1"/>
</dbReference>
<dbReference type="GO" id="GO:0016491">
    <property type="term" value="F:oxidoreductase activity"/>
    <property type="evidence" value="ECO:0007669"/>
    <property type="project" value="UniProtKB-KW"/>
</dbReference>
<dbReference type="Pfam" id="PF07992">
    <property type="entry name" value="Pyr_redox_2"/>
    <property type="match status" value="1"/>
</dbReference>
<feature type="domain" description="FAD/NAD(P)-binding" evidence="11">
    <location>
        <begin position="387"/>
        <end position="613"/>
    </location>
</feature>
<dbReference type="InterPro" id="IPR036188">
    <property type="entry name" value="FAD/NAD-bd_sf"/>
</dbReference>
<keyword evidence="13" id="KW-1185">Reference proteome</keyword>
<dbReference type="PANTHER" id="PTHR42917">
    <property type="entry name" value="2,4-DIENOYL-COA REDUCTASE"/>
    <property type="match status" value="1"/>
</dbReference>
<evidence type="ECO:0000313" key="12">
    <source>
        <dbReference type="EMBL" id="SCP98219.1"/>
    </source>
</evidence>
<dbReference type="PANTHER" id="PTHR42917:SF2">
    <property type="entry name" value="2,4-DIENOYL-COA REDUCTASE [(2E)-ENOYL-COA-PRODUCING]"/>
    <property type="match status" value="1"/>
</dbReference>
<evidence type="ECO:0000256" key="8">
    <source>
        <dbReference type="ARBA" id="ARBA00023004"/>
    </source>
</evidence>
<proteinExistence type="inferred from homology"/>
<evidence type="ECO:0000259" key="10">
    <source>
        <dbReference type="Pfam" id="PF00724"/>
    </source>
</evidence>
<dbReference type="InterPro" id="IPR013785">
    <property type="entry name" value="Aldolase_TIM"/>
</dbReference>
<feature type="domain" description="NADH:flavin oxidoreductase/NADH oxidase N-terminal" evidence="10">
    <location>
        <begin position="7"/>
        <end position="331"/>
    </location>
</feature>
<dbReference type="OrthoDB" id="9772736at2"/>